<reference evidence="3 4" key="1">
    <citation type="submission" date="2020-07" db="EMBL/GenBank/DDBJ databases">
        <title>Fungal Genomes of the International Space Station.</title>
        <authorList>
            <person name="Seuylemezian A."/>
            <person name="Singh N.K."/>
            <person name="Wood J."/>
            <person name="Venkateswaran K."/>
        </authorList>
    </citation>
    <scope>NUCLEOTIDE SEQUENCE [LARGE SCALE GENOMIC DNA]</scope>
    <source>
        <strain evidence="3 4">PL-B2</strain>
    </source>
</reference>
<proteinExistence type="predicted"/>
<gene>
    <name evidence="3" type="ORF">H0185_02400</name>
</gene>
<evidence type="ECO:0000313" key="3">
    <source>
        <dbReference type="EMBL" id="MBY0095672.1"/>
    </source>
</evidence>
<comment type="caution">
    <text evidence="3">The sequence shown here is derived from an EMBL/GenBank/DDBJ whole genome shotgun (WGS) entry which is preliminary data.</text>
</comment>
<evidence type="ECO:0000256" key="1">
    <source>
        <dbReference type="SAM" id="Coils"/>
    </source>
</evidence>
<feature type="transmembrane region" description="Helical" evidence="2">
    <location>
        <begin position="12"/>
        <end position="32"/>
    </location>
</feature>
<evidence type="ECO:0000313" key="4">
    <source>
        <dbReference type="Proteomes" id="UP000769780"/>
    </source>
</evidence>
<evidence type="ECO:0000256" key="2">
    <source>
        <dbReference type="SAM" id="Phobius"/>
    </source>
</evidence>
<keyword evidence="4" id="KW-1185">Reference proteome</keyword>
<dbReference type="InterPro" id="IPR046208">
    <property type="entry name" value="DUF6241"/>
</dbReference>
<keyword evidence="1" id="KW-0175">Coiled coil</keyword>
<dbReference type="EMBL" id="JACWFH010000006">
    <property type="protein sequence ID" value="MBY0095672.1"/>
    <property type="molecule type" value="Genomic_DNA"/>
</dbReference>
<dbReference type="Pfam" id="PF19754">
    <property type="entry name" value="DUF6241"/>
    <property type="match status" value="1"/>
</dbReference>
<sequence length="206" mass="23541">MRTEIRKSKNQKLLIVSGILFLVLSIVAFAIYKINENAAAYELEQREQQEALEKRRVVLEEQKAAEEAKRAEEEAAKEVAEQTGFIGGIEYDTGLSKTSNEAEVIAVMHKMTHQKVRAEEKIGAIPMVEDTINQVHDIISNSTFKNKEKMLEIAEKWKNGWFDTINLDHNFFWELQGGTVGKAYGVLSSEEEKVFIKNNFPDYVQE</sequence>
<keyword evidence="2" id="KW-0472">Membrane</keyword>
<feature type="coiled-coil region" evidence="1">
    <location>
        <begin position="42"/>
        <end position="83"/>
    </location>
</feature>
<organism evidence="3 4">
    <name type="scientific">Mesobacillus maritimus</name>
    <dbReference type="NCBI Taxonomy" id="1643336"/>
    <lineage>
        <taxon>Bacteria</taxon>
        <taxon>Bacillati</taxon>
        <taxon>Bacillota</taxon>
        <taxon>Bacilli</taxon>
        <taxon>Bacillales</taxon>
        <taxon>Bacillaceae</taxon>
        <taxon>Mesobacillus</taxon>
    </lineage>
</organism>
<keyword evidence="2" id="KW-1133">Transmembrane helix</keyword>
<keyword evidence="2" id="KW-0812">Transmembrane</keyword>
<name>A0ABS7K095_9BACI</name>
<dbReference type="RefSeq" id="WP_221870868.1">
    <property type="nucleotide sequence ID" value="NZ_JACWFH010000006.1"/>
</dbReference>
<accession>A0ABS7K095</accession>
<protein>
    <submittedName>
        <fullName evidence="3">Uncharacterized protein</fullName>
    </submittedName>
</protein>
<dbReference type="Proteomes" id="UP000769780">
    <property type="component" value="Unassembled WGS sequence"/>
</dbReference>